<dbReference type="SUPFAM" id="SSF109604">
    <property type="entry name" value="HD-domain/PDEase-like"/>
    <property type="match status" value="1"/>
</dbReference>
<gene>
    <name evidence="4" type="ordered locus">Cwoe_3105</name>
</gene>
<evidence type="ECO:0000313" key="5">
    <source>
        <dbReference type="Proteomes" id="UP000008229"/>
    </source>
</evidence>
<dbReference type="PANTHER" id="PTHR35795">
    <property type="entry name" value="SLR1885 PROTEIN"/>
    <property type="match status" value="1"/>
</dbReference>
<dbReference type="NCBIfam" id="NF002327">
    <property type="entry name" value="PRK01286.1-2"/>
    <property type="match status" value="1"/>
</dbReference>
<protein>
    <submittedName>
        <fullName evidence="4">Deoxyguanosinetriphosphate triphosphohydrolase</fullName>
    </submittedName>
</protein>
<feature type="region of interest" description="Disordered" evidence="2">
    <location>
        <begin position="21"/>
        <end position="48"/>
    </location>
</feature>
<dbReference type="InterPro" id="IPR026875">
    <property type="entry name" value="PHydrolase_assoc_dom"/>
</dbReference>
<keyword evidence="1 4" id="KW-0378">Hydrolase</keyword>
<dbReference type="Pfam" id="PF13286">
    <property type="entry name" value="HD_assoc"/>
    <property type="match status" value="1"/>
</dbReference>
<evidence type="ECO:0000256" key="1">
    <source>
        <dbReference type="ARBA" id="ARBA00022801"/>
    </source>
</evidence>
<reference evidence="5" key="2">
    <citation type="submission" date="2010-01" db="EMBL/GenBank/DDBJ databases">
        <title>The complete genome of Conexibacter woesei DSM 14684.</title>
        <authorList>
            <consortium name="US DOE Joint Genome Institute (JGI-PGF)"/>
            <person name="Lucas S."/>
            <person name="Copeland A."/>
            <person name="Lapidus A."/>
            <person name="Glavina del Rio T."/>
            <person name="Dalin E."/>
            <person name="Tice H."/>
            <person name="Bruce D."/>
            <person name="Goodwin L."/>
            <person name="Pitluck S."/>
            <person name="Kyrpides N."/>
            <person name="Mavromatis K."/>
            <person name="Ivanova N."/>
            <person name="Mikhailova N."/>
            <person name="Chertkov O."/>
            <person name="Brettin T."/>
            <person name="Detter J.C."/>
            <person name="Han C."/>
            <person name="Larimer F."/>
            <person name="Land M."/>
            <person name="Hauser L."/>
            <person name="Markowitz V."/>
            <person name="Cheng J.-F."/>
            <person name="Hugenholtz P."/>
            <person name="Woyke T."/>
            <person name="Wu D."/>
            <person name="Pukall R."/>
            <person name="Steenblock K."/>
            <person name="Schneider S."/>
            <person name="Klenk H.-P."/>
            <person name="Eisen J.A."/>
        </authorList>
    </citation>
    <scope>NUCLEOTIDE SEQUENCE [LARGE SCALE GENOMIC DNA]</scope>
    <source>
        <strain evidence="5">DSM 14684 / CIP 108061 / JCM 11494 / NBRC 100937 / ID131577</strain>
    </source>
</reference>
<reference evidence="4 5" key="1">
    <citation type="journal article" date="2010" name="Stand. Genomic Sci.">
        <title>Complete genome sequence of Conexibacter woesei type strain (ID131577).</title>
        <authorList>
            <person name="Pukall R."/>
            <person name="Lapidus A."/>
            <person name="Glavina Del Rio T."/>
            <person name="Copeland A."/>
            <person name="Tice H."/>
            <person name="Cheng J.-F."/>
            <person name="Lucas S."/>
            <person name="Chen F."/>
            <person name="Nolan M."/>
            <person name="Bruce D."/>
            <person name="Goodwin L."/>
            <person name="Pitluck S."/>
            <person name="Mavromatis K."/>
            <person name="Ivanova N."/>
            <person name="Ovchinnikova G."/>
            <person name="Pati A."/>
            <person name="Chen A."/>
            <person name="Palaniappan K."/>
            <person name="Land M."/>
            <person name="Hauser L."/>
            <person name="Chang Y.-J."/>
            <person name="Jeffries C.D."/>
            <person name="Chain P."/>
            <person name="Meincke L."/>
            <person name="Sims D."/>
            <person name="Brettin T."/>
            <person name="Detter J.C."/>
            <person name="Rohde M."/>
            <person name="Goeker M."/>
            <person name="Bristow J."/>
            <person name="Eisen J.A."/>
            <person name="Markowitz V."/>
            <person name="Kyrpides N.C."/>
            <person name="Klenk H.-P."/>
            <person name="Hugenholtz P."/>
        </authorList>
    </citation>
    <scope>NUCLEOTIDE SEQUENCE [LARGE SCALE GENOMIC DNA]</scope>
    <source>
        <strain evidence="5">DSM 14684 / CIP 108061 / JCM 11494 / NBRC 100937 / ID131577</strain>
    </source>
</reference>
<dbReference type="EMBL" id="CP001854">
    <property type="protein sequence ID" value="ADB51524.1"/>
    <property type="molecule type" value="Genomic_DNA"/>
</dbReference>
<sequence length="350" mass="39172">MPTASRTHPTGPVAEAFEARIREQEERALSPRATRSYPAERERPAADCGLRTPFQRDRDRIVHCKAFRRLKHKTQVFVAPEGDHYRTRLTHTLEVTQISRTVARALGLNEDLTEAIGLGHDLGHPPFGHIGEDVIDRCLRQRFGRRFRHHEHSLRVVERLERDGVGLNLTAPVRDGILCHSGRAPQPRTLEGGIVRLLDRVAYINHDIDDAIRAGVLDERDLPPEPIAVLGGTGPQRIDALVHDVVEHSARAGDAIVQGETAGAAMAELRTFMFERVYLGPAARAEHGKIERVLRTLFDHYAEQPDEIPVLLPPADADLAERVTDYLAGMTDRYCIRQFEALTVPSAFNP</sequence>
<dbReference type="InterPro" id="IPR051094">
    <property type="entry name" value="Diverse_Catalytic_Enzymes"/>
</dbReference>
<evidence type="ECO:0000256" key="2">
    <source>
        <dbReference type="SAM" id="MobiDB-lite"/>
    </source>
</evidence>
<keyword evidence="5" id="KW-1185">Reference proteome</keyword>
<dbReference type="AlphaFoldDB" id="D3FD12"/>
<dbReference type="InterPro" id="IPR003607">
    <property type="entry name" value="HD/PDEase_dom"/>
</dbReference>
<dbReference type="PROSITE" id="PS51831">
    <property type="entry name" value="HD"/>
    <property type="match status" value="1"/>
</dbReference>
<name>D3FD12_CONWI</name>
<dbReference type="Proteomes" id="UP000008229">
    <property type="component" value="Chromosome"/>
</dbReference>
<feature type="domain" description="HD" evidence="3">
    <location>
        <begin position="88"/>
        <end position="204"/>
    </location>
</feature>
<evidence type="ECO:0000313" key="4">
    <source>
        <dbReference type="EMBL" id="ADB51524.1"/>
    </source>
</evidence>
<accession>D3FD12</accession>
<dbReference type="GO" id="GO:0016793">
    <property type="term" value="F:triphosphoric monoester hydrolase activity"/>
    <property type="evidence" value="ECO:0007669"/>
    <property type="project" value="InterPro"/>
</dbReference>
<proteinExistence type="predicted"/>
<dbReference type="InterPro" id="IPR006674">
    <property type="entry name" value="HD_domain"/>
</dbReference>
<evidence type="ECO:0000259" key="3">
    <source>
        <dbReference type="PROSITE" id="PS51831"/>
    </source>
</evidence>
<dbReference type="RefSeq" id="WP_012934575.1">
    <property type="nucleotide sequence ID" value="NC_013739.1"/>
</dbReference>
<dbReference type="KEGG" id="cwo:Cwoe_3105"/>
<dbReference type="InterPro" id="IPR006261">
    <property type="entry name" value="dGTPase"/>
</dbReference>
<dbReference type="Pfam" id="PF01966">
    <property type="entry name" value="HD"/>
    <property type="match status" value="1"/>
</dbReference>
<dbReference type="STRING" id="469383.Cwoe_3105"/>
<dbReference type="NCBIfam" id="TIGR01353">
    <property type="entry name" value="dGTP_triPase"/>
    <property type="match status" value="1"/>
</dbReference>
<dbReference type="PANTHER" id="PTHR35795:SF1">
    <property type="entry name" value="BIS(5'-NUCLEOSYL)-TETRAPHOSPHATASE, SYMMETRICAL"/>
    <property type="match status" value="1"/>
</dbReference>
<dbReference type="Gene3D" id="1.10.3210.10">
    <property type="entry name" value="Hypothetical protein af1432"/>
    <property type="match status" value="1"/>
</dbReference>
<dbReference type="SMART" id="SM00471">
    <property type="entry name" value="HDc"/>
    <property type="match status" value="1"/>
</dbReference>
<dbReference type="eggNOG" id="COG0232">
    <property type="taxonomic scope" value="Bacteria"/>
</dbReference>
<dbReference type="OrthoDB" id="9803619at2"/>
<dbReference type="CDD" id="cd00077">
    <property type="entry name" value="HDc"/>
    <property type="match status" value="1"/>
</dbReference>
<organism evidence="4 5">
    <name type="scientific">Conexibacter woesei (strain DSM 14684 / CCUG 47730 / CIP 108061 / JCM 11494 / NBRC 100937 / ID131577)</name>
    <dbReference type="NCBI Taxonomy" id="469383"/>
    <lineage>
        <taxon>Bacteria</taxon>
        <taxon>Bacillati</taxon>
        <taxon>Actinomycetota</taxon>
        <taxon>Thermoleophilia</taxon>
        <taxon>Solirubrobacterales</taxon>
        <taxon>Conexibacteraceae</taxon>
        <taxon>Conexibacter</taxon>
    </lineage>
</organism>
<dbReference type="HOGENOM" id="CLU_028163_1_1_11"/>